<dbReference type="Proteomes" id="UP001500212">
    <property type="component" value="Unassembled WGS sequence"/>
</dbReference>
<keyword evidence="4" id="KW-0408">Iron</keyword>
<dbReference type="EMBL" id="BAABHJ010000040">
    <property type="protein sequence ID" value="GAA4618235.1"/>
    <property type="molecule type" value="Genomic_DNA"/>
</dbReference>
<evidence type="ECO:0000256" key="2">
    <source>
        <dbReference type="ARBA" id="ARBA00022617"/>
    </source>
</evidence>
<dbReference type="SUPFAM" id="SSF54909">
    <property type="entry name" value="Dimeric alpha+beta barrel"/>
    <property type="match status" value="1"/>
</dbReference>
<dbReference type="InterPro" id="IPR009050">
    <property type="entry name" value="Globin-like_sf"/>
</dbReference>
<dbReference type="Gene3D" id="1.10.490.10">
    <property type="entry name" value="Globins"/>
    <property type="match status" value="1"/>
</dbReference>
<dbReference type="RefSeq" id="WP_345366441.1">
    <property type="nucleotide sequence ID" value="NZ_BAABHJ010000040.1"/>
</dbReference>
<evidence type="ECO:0000259" key="5">
    <source>
        <dbReference type="PROSITE" id="PS51725"/>
    </source>
</evidence>
<comment type="caution">
    <text evidence="6">The sequence shown here is derived from an EMBL/GenBank/DDBJ whole genome shotgun (WGS) entry which is preliminary data.</text>
</comment>
<gene>
    <name evidence="6" type="ORF">GCM10023195_81820</name>
</gene>
<proteinExistence type="predicted"/>
<evidence type="ECO:0000313" key="7">
    <source>
        <dbReference type="Proteomes" id="UP001500212"/>
    </source>
</evidence>
<evidence type="ECO:0000256" key="1">
    <source>
        <dbReference type="ARBA" id="ARBA00022448"/>
    </source>
</evidence>
<keyword evidence="7" id="KW-1185">Reference proteome</keyword>
<sequence length="254" mass="29074">MIVEYIRYRVPAERCDDFEAAYARAAVPLATAPQCVEYELTRCVDEPESYILRIVWTSADDHLTGFRNSDNFTAFFAEIRPYVEQIEEMRHYRRTAVVGPGGSVPTMYDWAGGTEAFERLTEVFYREVLKDELVGPLFAHMDPDHPKYVAMWLSEVFGGPTRYTDGRGGYHHMLSKHLGRAITERQRRRWVELLLDAADEVELPHDPEFRAAFLGYIEWGTRIALANSQPDAHPIQQAPVPHWGWGVAPPYVGA</sequence>
<keyword evidence="2" id="KW-0349">Heme</keyword>
<accession>A0ABP8TYC0</accession>
<feature type="domain" description="ABM" evidence="5">
    <location>
        <begin position="2"/>
        <end position="92"/>
    </location>
</feature>
<organism evidence="6 7">
    <name type="scientific">Actinoallomurus liliacearum</name>
    <dbReference type="NCBI Taxonomy" id="1080073"/>
    <lineage>
        <taxon>Bacteria</taxon>
        <taxon>Bacillati</taxon>
        <taxon>Actinomycetota</taxon>
        <taxon>Actinomycetes</taxon>
        <taxon>Streptosporangiales</taxon>
        <taxon>Thermomonosporaceae</taxon>
        <taxon>Actinoallomurus</taxon>
    </lineage>
</organism>
<dbReference type="InterPro" id="IPR011008">
    <property type="entry name" value="Dimeric_a/b-barrel"/>
</dbReference>
<dbReference type="Pfam" id="PF01152">
    <property type="entry name" value="Bac_globin"/>
    <property type="match status" value="1"/>
</dbReference>
<name>A0ABP8TYC0_9ACTN</name>
<evidence type="ECO:0000256" key="3">
    <source>
        <dbReference type="ARBA" id="ARBA00022723"/>
    </source>
</evidence>
<evidence type="ECO:0000256" key="4">
    <source>
        <dbReference type="ARBA" id="ARBA00023004"/>
    </source>
</evidence>
<keyword evidence="1" id="KW-0813">Transport</keyword>
<dbReference type="Pfam" id="PF03992">
    <property type="entry name" value="ABM"/>
    <property type="match status" value="1"/>
</dbReference>
<keyword evidence="3" id="KW-0479">Metal-binding</keyword>
<reference evidence="7" key="1">
    <citation type="journal article" date="2019" name="Int. J. Syst. Evol. Microbiol.">
        <title>The Global Catalogue of Microorganisms (GCM) 10K type strain sequencing project: providing services to taxonomists for standard genome sequencing and annotation.</title>
        <authorList>
            <consortium name="The Broad Institute Genomics Platform"/>
            <consortium name="The Broad Institute Genome Sequencing Center for Infectious Disease"/>
            <person name="Wu L."/>
            <person name="Ma J."/>
        </authorList>
    </citation>
    <scope>NUCLEOTIDE SEQUENCE [LARGE SCALE GENOMIC DNA]</scope>
    <source>
        <strain evidence="7">JCM 17938</strain>
    </source>
</reference>
<dbReference type="SUPFAM" id="SSF46458">
    <property type="entry name" value="Globin-like"/>
    <property type="match status" value="1"/>
</dbReference>
<protein>
    <recommendedName>
        <fullName evidence="5">ABM domain-containing protein</fullName>
    </recommendedName>
</protein>
<evidence type="ECO:0000313" key="6">
    <source>
        <dbReference type="EMBL" id="GAA4618235.1"/>
    </source>
</evidence>
<dbReference type="InterPro" id="IPR012292">
    <property type="entry name" value="Globin/Proto"/>
</dbReference>
<dbReference type="InterPro" id="IPR007138">
    <property type="entry name" value="ABM_dom"/>
</dbReference>
<dbReference type="CDD" id="cd14775">
    <property type="entry name" value="TrHb2_O-like"/>
    <property type="match status" value="1"/>
</dbReference>
<dbReference type="PROSITE" id="PS51725">
    <property type="entry name" value="ABM"/>
    <property type="match status" value="1"/>
</dbReference>
<dbReference type="Gene3D" id="3.30.70.100">
    <property type="match status" value="1"/>
</dbReference>
<dbReference type="InterPro" id="IPR001486">
    <property type="entry name" value="Hemoglobin_trunc"/>
</dbReference>